<feature type="non-terminal residue" evidence="1">
    <location>
        <position position="50"/>
    </location>
</feature>
<sequence length="50" mass="5791">MIRYPTDADEEAVSLSLNEDPSFLLLVQLLEPQLFDFELRQGTLRKIILV</sequence>
<reference evidence="1" key="1">
    <citation type="journal article" date="2022" name="bioRxiv">
        <title>Sequencing and chromosome-scale assembly of the giantPleurodeles waltlgenome.</title>
        <authorList>
            <person name="Brown T."/>
            <person name="Elewa A."/>
            <person name="Iarovenko S."/>
            <person name="Subramanian E."/>
            <person name="Araus A.J."/>
            <person name="Petzold A."/>
            <person name="Susuki M."/>
            <person name="Suzuki K.-i.T."/>
            <person name="Hayashi T."/>
            <person name="Toyoda A."/>
            <person name="Oliveira C."/>
            <person name="Osipova E."/>
            <person name="Leigh N.D."/>
            <person name="Simon A."/>
            <person name="Yun M.H."/>
        </authorList>
    </citation>
    <scope>NUCLEOTIDE SEQUENCE</scope>
    <source>
        <strain evidence="1">20211129_DDA</strain>
        <tissue evidence="1">Liver</tissue>
    </source>
</reference>
<evidence type="ECO:0000313" key="1">
    <source>
        <dbReference type="EMBL" id="KAJ1121155.1"/>
    </source>
</evidence>
<dbReference type="Proteomes" id="UP001066276">
    <property type="component" value="Chromosome 8"/>
</dbReference>
<proteinExistence type="predicted"/>
<gene>
    <name evidence="1" type="ORF">NDU88_009282</name>
</gene>
<keyword evidence="2" id="KW-1185">Reference proteome</keyword>
<name>A0AAV7NYK9_PLEWA</name>
<dbReference type="EMBL" id="JANPWB010000012">
    <property type="protein sequence ID" value="KAJ1121155.1"/>
    <property type="molecule type" value="Genomic_DNA"/>
</dbReference>
<dbReference type="AlphaFoldDB" id="A0AAV7NYK9"/>
<accession>A0AAV7NYK9</accession>
<organism evidence="1 2">
    <name type="scientific">Pleurodeles waltl</name>
    <name type="common">Iberian ribbed newt</name>
    <dbReference type="NCBI Taxonomy" id="8319"/>
    <lineage>
        <taxon>Eukaryota</taxon>
        <taxon>Metazoa</taxon>
        <taxon>Chordata</taxon>
        <taxon>Craniata</taxon>
        <taxon>Vertebrata</taxon>
        <taxon>Euteleostomi</taxon>
        <taxon>Amphibia</taxon>
        <taxon>Batrachia</taxon>
        <taxon>Caudata</taxon>
        <taxon>Salamandroidea</taxon>
        <taxon>Salamandridae</taxon>
        <taxon>Pleurodelinae</taxon>
        <taxon>Pleurodeles</taxon>
    </lineage>
</organism>
<evidence type="ECO:0000313" key="2">
    <source>
        <dbReference type="Proteomes" id="UP001066276"/>
    </source>
</evidence>
<protein>
    <submittedName>
        <fullName evidence="1">Uncharacterized protein</fullName>
    </submittedName>
</protein>
<comment type="caution">
    <text evidence="1">The sequence shown here is derived from an EMBL/GenBank/DDBJ whole genome shotgun (WGS) entry which is preliminary data.</text>
</comment>